<feature type="non-terminal residue" evidence="4">
    <location>
        <position position="260"/>
    </location>
</feature>
<feature type="non-terminal residue" evidence="4">
    <location>
        <position position="1"/>
    </location>
</feature>
<evidence type="ECO:0000256" key="1">
    <source>
        <dbReference type="ARBA" id="ARBA00007626"/>
    </source>
</evidence>
<keyword evidence="5" id="KW-1185">Reference proteome</keyword>
<proteinExistence type="inferred from homology"/>
<sequence>LTSLLRLQNDPKLALELFRNPNPNPNPKQANPQRPFRYSLSSYDILISKLSRAKMFREMEGILLQLKSETRFVAREPLFCNIITSYGRARLPDKARKLFDEIPSFRCERTVKSYNTLLNAFFLCKEYHKMRDFFVDIVRSVKPDACTYNILIRGMCATGRVDDARKMFDGMPKRGVTPTVVTFGNLIHGYCSDLRVKEGFRLKSDMVRGKNEDLFWSVFDCLGRGNVIDVATWRLAIVKALKEDKLSSACPLLDSLQQFT</sequence>
<keyword evidence="2" id="KW-0677">Repeat</keyword>
<evidence type="ECO:0000313" key="5">
    <source>
        <dbReference type="Proteomes" id="UP001141552"/>
    </source>
</evidence>
<dbReference type="OrthoDB" id="185373at2759"/>
<dbReference type="InterPro" id="IPR002885">
    <property type="entry name" value="PPR_rpt"/>
</dbReference>
<comment type="caution">
    <text evidence="4">The sequence shown here is derived from an EMBL/GenBank/DDBJ whole genome shotgun (WGS) entry which is preliminary data.</text>
</comment>
<evidence type="ECO:0008006" key="6">
    <source>
        <dbReference type="Google" id="ProtNLM"/>
    </source>
</evidence>
<dbReference type="PROSITE" id="PS51375">
    <property type="entry name" value="PPR"/>
    <property type="match status" value="1"/>
</dbReference>
<accession>A0A9Q0J4T6</accession>
<dbReference type="Pfam" id="PF01535">
    <property type="entry name" value="PPR"/>
    <property type="match status" value="3"/>
</dbReference>
<protein>
    <recommendedName>
        <fullName evidence="6">Pentatricopeptide repeat-containing protein</fullName>
    </recommendedName>
</protein>
<dbReference type="InterPro" id="IPR011990">
    <property type="entry name" value="TPR-like_helical_dom_sf"/>
</dbReference>
<dbReference type="NCBIfam" id="TIGR00756">
    <property type="entry name" value="PPR"/>
    <property type="match status" value="2"/>
</dbReference>
<name>A0A9Q0J4T6_9ROSI</name>
<dbReference type="Gene3D" id="1.25.40.10">
    <property type="entry name" value="Tetratricopeptide repeat domain"/>
    <property type="match status" value="2"/>
</dbReference>
<evidence type="ECO:0000256" key="3">
    <source>
        <dbReference type="PROSITE-ProRule" id="PRU00708"/>
    </source>
</evidence>
<dbReference type="Pfam" id="PF13041">
    <property type="entry name" value="PPR_2"/>
    <property type="match status" value="1"/>
</dbReference>
<dbReference type="PANTHER" id="PTHR47933:SF24">
    <property type="entry name" value="OS05G0207200 PROTEIN"/>
    <property type="match status" value="1"/>
</dbReference>
<gene>
    <name evidence="4" type="ORF">Tsubulata_027357</name>
</gene>
<dbReference type="PANTHER" id="PTHR47933">
    <property type="entry name" value="PENTATRICOPEPTIDE REPEAT-CONTAINING PROTEIN 1, MITOCHONDRIAL"/>
    <property type="match status" value="1"/>
</dbReference>
<dbReference type="EMBL" id="JAKUCV010006184">
    <property type="protein sequence ID" value="KAJ4828404.1"/>
    <property type="molecule type" value="Genomic_DNA"/>
</dbReference>
<organism evidence="4 5">
    <name type="scientific">Turnera subulata</name>
    <dbReference type="NCBI Taxonomy" id="218843"/>
    <lineage>
        <taxon>Eukaryota</taxon>
        <taxon>Viridiplantae</taxon>
        <taxon>Streptophyta</taxon>
        <taxon>Embryophyta</taxon>
        <taxon>Tracheophyta</taxon>
        <taxon>Spermatophyta</taxon>
        <taxon>Magnoliopsida</taxon>
        <taxon>eudicotyledons</taxon>
        <taxon>Gunneridae</taxon>
        <taxon>Pentapetalae</taxon>
        <taxon>rosids</taxon>
        <taxon>fabids</taxon>
        <taxon>Malpighiales</taxon>
        <taxon>Passifloraceae</taxon>
        <taxon>Turnera</taxon>
    </lineage>
</organism>
<reference evidence="4" key="1">
    <citation type="submission" date="2022-02" db="EMBL/GenBank/DDBJ databases">
        <authorList>
            <person name="Henning P.M."/>
            <person name="McCubbin A.G."/>
            <person name="Shore J.S."/>
        </authorList>
    </citation>
    <scope>NUCLEOTIDE SEQUENCE</scope>
    <source>
        <strain evidence="4">F60SS</strain>
        <tissue evidence="4">Leaves</tissue>
    </source>
</reference>
<feature type="repeat" description="PPR" evidence="3">
    <location>
        <begin position="144"/>
        <end position="178"/>
    </location>
</feature>
<comment type="similarity">
    <text evidence="1">Belongs to the PPR family. P subfamily.</text>
</comment>
<dbReference type="Proteomes" id="UP001141552">
    <property type="component" value="Unassembled WGS sequence"/>
</dbReference>
<dbReference type="InterPro" id="IPR051240">
    <property type="entry name" value="Mito_RNA-Proc/Resp"/>
</dbReference>
<evidence type="ECO:0000313" key="4">
    <source>
        <dbReference type="EMBL" id="KAJ4828404.1"/>
    </source>
</evidence>
<dbReference type="AlphaFoldDB" id="A0A9Q0J4T6"/>
<dbReference type="GO" id="GO:0003729">
    <property type="term" value="F:mRNA binding"/>
    <property type="evidence" value="ECO:0007669"/>
    <property type="project" value="TreeGrafter"/>
</dbReference>
<reference evidence="4" key="2">
    <citation type="journal article" date="2023" name="Plants (Basel)">
        <title>Annotation of the Turnera subulata (Passifloraceae) Draft Genome Reveals the S-Locus Evolved after the Divergence of Turneroideae from Passifloroideae in a Stepwise Manner.</title>
        <authorList>
            <person name="Henning P.M."/>
            <person name="Roalson E.H."/>
            <person name="Mir W."/>
            <person name="McCubbin A.G."/>
            <person name="Shore J.S."/>
        </authorList>
    </citation>
    <scope>NUCLEOTIDE SEQUENCE</scope>
    <source>
        <strain evidence="4">F60SS</strain>
    </source>
</reference>
<evidence type="ECO:0000256" key="2">
    <source>
        <dbReference type="ARBA" id="ARBA00022737"/>
    </source>
</evidence>